<feature type="transmembrane region" description="Helical" evidence="2">
    <location>
        <begin position="350"/>
        <end position="371"/>
    </location>
</feature>
<protein>
    <submittedName>
        <fullName evidence="4">Acyltransferase family protein</fullName>
    </submittedName>
</protein>
<sequence length="413" mass="45492">MFRKPVSRSKPRKISWDVVRVVAVFSVLLGHITHQGPFAHPELGDYPFRDTAQFGAAVLMVISGFFVCQTIRRGGTARWWWCKVARLLPPYVIAVLITYVVMRFAGAAFNHQTFDSGWFGTLFGPTSDGLAWVSSWYVPVGHDLLINLFLLQGWNQYFIWLDGSYWTLPVQLMVFSGAAMLWAGTPWLRGTRRAQLLAWGLVVVPLFVRFVVIGVHNPAPWAYSVVFGLGLHRMHAFAAGIGIWLWSRNRLGGGHLTLLLIAVIAAQDLHLYPDHVALPSDPARLPSDLGFAVMLLLVCAAAKGPDWSLLRPLAPVFTWLAGISYGVYLLHQELGYVLARLLLDAGVPGWVRLPILVAAAVIAGWLLTTLVERPAYSRLTRPRRMVPSPRTAPDDLLPGSPSGPAPVSVGGPS</sequence>
<evidence type="ECO:0000259" key="3">
    <source>
        <dbReference type="Pfam" id="PF01757"/>
    </source>
</evidence>
<accession>A0A6N7Z7Y3</accession>
<keyword evidence="5" id="KW-1185">Reference proteome</keyword>
<feature type="transmembrane region" description="Helical" evidence="2">
    <location>
        <begin position="196"/>
        <end position="215"/>
    </location>
</feature>
<feature type="domain" description="Acyltransferase 3" evidence="3">
    <location>
        <begin position="15"/>
        <end position="368"/>
    </location>
</feature>
<dbReference type="InterPro" id="IPR002656">
    <property type="entry name" value="Acyl_transf_3_dom"/>
</dbReference>
<evidence type="ECO:0000313" key="4">
    <source>
        <dbReference type="EMBL" id="MTD57370.1"/>
    </source>
</evidence>
<feature type="transmembrane region" description="Helical" evidence="2">
    <location>
        <begin position="165"/>
        <end position="184"/>
    </location>
</feature>
<name>A0A6N7Z7Y3_9PSEU</name>
<dbReference type="Pfam" id="PF01757">
    <property type="entry name" value="Acyl_transf_3"/>
    <property type="match status" value="1"/>
</dbReference>
<feature type="transmembrane region" description="Helical" evidence="2">
    <location>
        <begin position="52"/>
        <end position="71"/>
    </location>
</feature>
<gene>
    <name evidence="4" type="ORF">GKO32_25860</name>
</gene>
<dbReference type="EMBL" id="WMBA01000047">
    <property type="protein sequence ID" value="MTD57370.1"/>
    <property type="molecule type" value="Genomic_DNA"/>
</dbReference>
<dbReference type="PANTHER" id="PTHR23028:SF131">
    <property type="entry name" value="BLR2367 PROTEIN"/>
    <property type="match status" value="1"/>
</dbReference>
<keyword evidence="2" id="KW-0812">Transmembrane</keyword>
<reference evidence="4 5" key="1">
    <citation type="submission" date="2019-11" db="EMBL/GenBank/DDBJ databases">
        <title>Draft genome of Amycolatopsis RM579.</title>
        <authorList>
            <person name="Duangmal K."/>
            <person name="Mingma R."/>
        </authorList>
    </citation>
    <scope>NUCLEOTIDE SEQUENCE [LARGE SCALE GENOMIC DNA]</scope>
    <source>
        <strain evidence="4 5">RM579</strain>
    </source>
</reference>
<dbReference type="Proteomes" id="UP000440096">
    <property type="component" value="Unassembled WGS sequence"/>
</dbReference>
<dbReference type="GO" id="GO:0016747">
    <property type="term" value="F:acyltransferase activity, transferring groups other than amino-acyl groups"/>
    <property type="evidence" value="ECO:0007669"/>
    <property type="project" value="InterPro"/>
</dbReference>
<dbReference type="InterPro" id="IPR050879">
    <property type="entry name" value="Acyltransferase_3"/>
</dbReference>
<evidence type="ECO:0000256" key="1">
    <source>
        <dbReference type="SAM" id="MobiDB-lite"/>
    </source>
</evidence>
<dbReference type="PANTHER" id="PTHR23028">
    <property type="entry name" value="ACETYLTRANSFERASE"/>
    <property type="match status" value="1"/>
</dbReference>
<dbReference type="GO" id="GO:0016020">
    <property type="term" value="C:membrane"/>
    <property type="evidence" value="ECO:0007669"/>
    <property type="project" value="TreeGrafter"/>
</dbReference>
<feature type="transmembrane region" description="Helical" evidence="2">
    <location>
        <begin position="91"/>
        <end position="109"/>
    </location>
</feature>
<feature type="transmembrane region" description="Helical" evidence="2">
    <location>
        <begin position="14"/>
        <end position="32"/>
    </location>
</feature>
<feature type="transmembrane region" description="Helical" evidence="2">
    <location>
        <begin position="221"/>
        <end position="246"/>
    </location>
</feature>
<organism evidence="4 5">
    <name type="scientific">Amycolatopsis pithecellobii</name>
    <dbReference type="NCBI Taxonomy" id="664692"/>
    <lineage>
        <taxon>Bacteria</taxon>
        <taxon>Bacillati</taxon>
        <taxon>Actinomycetota</taxon>
        <taxon>Actinomycetes</taxon>
        <taxon>Pseudonocardiales</taxon>
        <taxon>Pseudonocardiaceae</taxon>
        <taxon>Amycolatopsis</taxon>
    </lineage>
</organism>
<keyword evidence="4" id="KW-0808">Transferase</keyword>
<dbReference type="AlphaFoldDB" id="A0A6N7Z7Y3"/>
<keyword evidence="2" id="KW-0472">Membrane</keyword>
<proteinExistence type="predicted"/>
<comment type="caution">
    <text evidence="4">The sequence shown here is derived from an EMBL/GenBank/DDBJ whole genome shotgun (WGS) entry which is preliminary data.</text>
</comment>
<feature type="transmembrane region" description="Helical" evidence="2">
    <location>
        <begin position="253"/>
        <end position="273"/>
    </location>
</feature>
<keyword evidence="4" id="KW-0012">Acyltransferase</keyword>
<evidence type="ECO:0000313" key="5">
    <source>
        <dbReference type="Proteomes" id="UP000440096"/>
    </source>
</evidence>
<feature type="compositionally biased region" description="Low complexity" evidence="1">
    <location>
        <begin position="398"/>
        <end position="413"/>
    </location>
</feature>
<keyword evidence="2" id="KW-1133">Transmembrane helix</keyword>
<feature type="region of interest" description="Disordered" evidence="1">
    <location>
        <begin position="382"/>
        <end position="413"/>
    </location>
</feature>
<evidence type="ECO:0000256" key="2">
    <source>
        <dbReference type="SAM" id="Phobius"/>
    </source>
</evidence>
<feature type="transmembrane region" description="Helical" evidence="2">
    <location>
        <begin position="285"/>
        <end position="302"/>
    </location>
</feature>
<feature type="transmembrane region" description="Helical" evidence="2">
    <location>
        <begin position="309"/>
        <end position="330"/>
    </location>
</feature>
<dbReference type="GO" id="GO:0000271">
    <property type="term" value="P:polysaccharide biosynthetic process"/>
    <property type="evidence" value="ECO:0007669"/>
    <property type="project" value="TreeGrafter"/>
</dbReference>